<keyword evidence="2 7" id="KW-0031">Aminopeptidase</keyword>
<evidence type="ECO:0000256" key="4">
    <source>
        <dbReference type="ARBA" id="ARBA00022729"/>
    </source>
</evidence>
<comment type="function">
    <text evidence="7">Catalyzes the removal of dipeptides from the N-terminus of oligopeptides.</text>
</comment>
<comment type="similarity">
    <text evidence="1 7">Belongs to the peptidase S46 family.</text>
</comment>
<name>A0A9D9NJ49_9BACT</name>
<evidence type="ECO:0000256" key="3">
    <source>
        <dbReference type="ARBA" id="ARBA00022670"/>
    </source>
</evidence>
<evidence type="ECO:0000256" key="7">
    <source>
        <dbReference type="RuleBase" id="RU366067"/>
    </source>
</evidence>
<evidence type="ECO:0000313" key="9">
    <source>
        <dbReference type="Proteomes" id="UP000823757"/>
    </source>
</evidence>
<dbReference type="GO" id="GO:0070009">
    <property type="term" value="F:serine-type aminopeptidase activity"/>
    <property type="evidence" value="ECO:0007669"/>
    <property type="project" value="UniProtKB-UniRule"/>
</dbReference>
<dbReference type="SUPFAM" id="SSF50494">
    <property type="entry name" value="Trypsin-like serine proteases"/>
    <property type="match status" value="1"/>
</dbReference>
<evidence type="ECO:0000256" key="1">
    <source>
        <dbReference type="ARBA" id="ARBA00010491"/>
    </source>
</evidence>
<protein>
    <recommendedName>
        <fullName evidence="7">Dipeptidyl-peptidase</fullName>
        <ecNumber evidence="7">3.4.14.-</ecNumber>
    </recommendedName>
</protein>
<accession>A0A9D9NJ49</accession>
<dbReference type="EMBL" id="JADIMD010000124">
    <property type="protein sequence ID" value="MBO8475352.1"/>
    <property type="molecule type" value="Genomic_DNA"/>
</dbReference>
<reference evidence="8" key="1">
    <citation type="submission" date="2020-10" db="EMBL/GenBank/DDBJ databases">
        <authorList>
            <person name="Gilroy R."/>
        </authorList>
    </citation>
    <scope>NUCLEOTIDE SEQUENCE</scope>
    <source>
        <strain evidence="8">B1-13419</strain>
    </source>
</reference>
<dbReference type="GO" id="GO:0006508">
    <property type="term" value="P:proteolysis"/>
    <property type="evidence" value="ECO:0007669"/>
    <property type="project" value="UniProtKB-KW"/>
</dbReference>
<sequence>MKRILISIALLCLGSLISRADEGMWMINMINSALEKKMQERGLLLSSDEIYNADADGTTISDAVVSLEFGCSGSIISDQGLMITNHHCAYADVYNLSTPEHNYLEDGYWAMTADKEINIPGKSILFLKKVIDVTDEVKAFRAELRAAGKPAGMRKVSFQMEKKYAKESGLDAYLSSMWDGSRYYMALYKTYKDIRLVAAPPVSIAAYGGDVDNWEWPQHKCDFALYRIYTAPDGSPAEYSEENIPLVPERKLEISLDGYKPGDFAMVIGFPGMTDRYSSSAKVNFKERVSLPISNELRGAQMDIISRWMNTDPDIRLLYSDYFFGLSNVQENNEGMAKCFRRFGVVDEKKAVEKELQEWIDASEERKAKWGNLIGMLNEKYAAQEEAQKDVTYYRETLVRGTQFAKTVNRISTMGNSVLKSCGIKPARTIDQYVSDEEKECRRCHRFCGQDFEIISSAMKKDYEAIDLRVEKDLFRYAVEQYYDNVDPSCFGPYQTGLLEYFTKEDGKCDFDALVDSLWNNSYLTDLDRLGKMIGEEHTIDEYTADPMYKFFKDVSIIDFNHKISAAQGSPKIMSLDNAYTHALYQMKMDKGIEQYPDANSTMRITYGTVGGLEPYDAVICSWQTTTDGLLEKDDPSSYDFCLGERQRELLQGLEEPLPVDFLTDNDITGGNSGSPVMNAKGELIGLAFDGNKESLASDASYTPGYNKCVCVDIRFVLWTLDEYAGMDRILDEIGYVRRP</sequence>
<dbReference type="GO" id="GO:0043171">
    <property type="term" value="P:peptide catabolic process"/>
    <property type="evidence" value="ECO:0007669"/>
    <property type="project" value="UniProtKB-UniRule"/>
</dbReference>
<comment type="caution">
    <text evidence="8">The sequence shown here is derived from an EMBL/GenBank/DDBJ whole genome shotgun (WGS) entry which is preliminary data.</text>
</comment>
<dbReference type="Gene3D" id="2.40.10.10">
    <property type="entry name" value="Trypsin-like serine proteases"/>
    <property type="match status" value="1"/>
</dbReference>
<organism evidence="8 9">
    <name type="scientific">Candidatus Cryptobacteroides faecigallinarum</name>
    <dbReference type="NCBI Taxonomy" id="2840763"/>
    <lineage>
        <taxon>Bacteria</taxon>
        <taxon>Pseudomonadati</taxon>
        <taxon>Bacteroidota</taxon>
        <taxon>Bacteroidia</taxon>
        <taxon>Bacteroidales</taxon>
        <taxon>Candidatus Cryptobacteroides</taxon>
    </lineage>
</organism>
<evidence type="ECO:0000256" key="2">
    <source>
        <dbReference type="ARBA" id="ARBA00022438"/>
    </source>
</evidence>
<dbReference type="GO" id="GO:0008239">
    <property type="term" value="F:dipeptidyl-peptidase activity"/>
    <property type="evidence" value="ECO:0007669"/>
    <property type="project" value="UniProtKB-UniRule"/>
</dbReference>
<dbReference type="Pfam" id="PF10459">
    <property type="entry name" value="Peptidase_S46"/>
    <property type="match status" value="1"/>
</dbReference>
<gene>
    <name evidence="8" type="ORF">IAB91_08705</name>
</gene>
<keyword evidence="3 7" id="KW-0645">Protease</keyword>
<keyword evidence="4" id="KW-0732">Signal</keyword>
<evidence type="ECO:0000313" key="8">
    <source>
        <dbReference type="EMBL" id="MBO8475352.1"/>
    </source>
</evidence>
<dbReference type="AlphaFoldDB" id="A0A9D9NJ49"/>
<dbReference type="InterPro" id="IPR043504">
    <property type="entry name" value="Peptidase_S1_PA_chymotrypsin"/>
</dbReference>
<dbReference type="Proteomes" id="UP000823757">
    <property type="component" value="Unassembled WGS sequence"/>
</dbReference>
<dbReference type="InterPro" id="IPR009003">
    <property type="entry name" value="Peptidase_S1_PA"/>
</dbReference>
<reference evidence="8" key="2">
    <citation type="journal article" date="2021" name="PeerJ">
        <title>Extensive microbial diversity within the chicken gut microbiome revealed by metagenomics and culture.</title>
        <authorList>
            <person name="Gilroy R."/>
            <person name="Ravi A."/>
            <person name="Getino M."/>
            <person name="Pursley I."/>
            <person name="Horton D.L."/>
            <person name="Alikhan N.F."/>
            <person name="Baker D."/>
            <person name="Gharbi K."/>
            <person name="Hall N."/>
            <person name="Watson M."/>
            <person name="Adriaenssens E.M."/>
            <person name="Foster-Nyarko E."/>
            <person name="Jarju S."/>
            <person name="Secka A."/>
            <person name="Antonio M."/>
            <person name="Oren A."/>
            <person name="Chaudhuri R.R."/>
            <person name="La Ragione R."/>
            <person name="Hildebrand F."/>
            <person name="Pallen M.J."/>
        </authorList>
    </citation>
    <scope>NUCLEOTIDE SEQUENCE</scope>
    <source>
        <strain evidence="8">B1-13419</strain>
    </source>
</reference>
<dbReference type="PANTHER" id="PTHR38469">
    <property type="entry name" value="PERIPLASMIC PEPTIDASE SUBFAMILY S1B"/>
    <property type="match status" value="1"/>
</dbReference>
<evidence type="ECO:0000256" key="6">
    <source>
        <dbReference type="ARBA" id="ARBA00022825"/>
    </source>
</evidence>
<evidence type="ECO:0000256" key="5">
    <source>
        <dbReference type="ARBA" id="ARBA00022801"/>
    </source>
</evidence>
<keyword evidence="5 7" id="KW-0378">Hydrolase</keyword>
<dbReference type="EC" id="3.4.14.-" evidence="7"/>
<dbReference type="InterPro" id="IPR019500">
    <property type="entry name" value="Pep_S46"/>
</dbReference>
<dbReference type="PANTHER" id="PTHR38469:SF1">
    <property type="entry name" value="PERIPLASMIC PEPTIDASE SUBFAMILY S1B"/>
    <property type="match status" value="1"/>
</dbReference>
<keyword evidence="6 7" id="KW-0720">Serine protease</keyword>
<proteinExistence type="inferred from homology"/>